<evidence type="ECO:0000256" key="2">
    <source>
        <dbReference type="ARBA" id="ARBA00022840"/>
    </source>
</evidence>
<sequence>MRGPRLLRWQYVVREVLGSGSAGKVFLLQNRFTGRKAADNANRRQAKVTVATRNIALLREYVLGRILDHPHIIKTHDAFKSEDNYYFKLDCLEGFDLLHYIKLNGPLAEIEARTLFRQMISAVGYLHANHVAHRDIKPENMIYDWHHHTCVLIDFDIATFFTPERPASEIVGTPVYMAPELLQRQLYRPSHADLWALGVTLFATVRGCFPWSHSDMAQLVRMVSCEPLPEPFWFSLDMQELLQGMLSKNSKDRWDLTVIASCAW</sequence>
<dbReference type="Proteomes" id="UP000274922">
    <property type="component" value="Unassembled WGS sequence"/>
</dbReference>
<evidence type="ECO:0000256" key="1">
    <source>
        <dbReference type="ARBA" id="ARBA00022741"/>
    </source>
</evidence>
<dbReference type="PROSITE" id="PS50011">
    <property type="entry name" value="PROTEIN_KINASE_DOM"/>
    <property type="match status" value="1"/>
</dbReference>
<dbReference type="GO" id="GO:0005737">
    <property type="term" value="C:cytoplasm"/>
    <property type="evidence" value="ECO:0007669"/>
    <property type="project" value="TreeGrafter"/>
</dbReference>
<evidence type="ECO:0000259" key="3">
    <source>
        <dbReference type="PROSITE" id="PS50011"/>
    </source>
</evidence>
<dbReference type="FunFam" id="1.10.510.10:FF:000571">
    <property type="entry name" value="Maternal embryonic leucine zipper kinase"/>
    <property type="match status" value="1"/>
</dbReference>
<dbReference type="GO" id="GO:0035556">
    <property type="term" value="P:intracellular signal transduction"/>
    <property type="evidence" value="ECO:0007669"/>
    <property type="project" value="TreeGrafter"/>
</dbReference>
<proteinExistence type="predicted"/>
<dbReference type="AlphaFoldDB" id="A0A4P9X272"/>
<dbReference type="EMBL" id="ML014310">
    <property type="protein sequence ID" value="RKO99193.1"/>
    <property type="molecule type" value="Genomic_DNA"/>
</dbReference>
<feature type="non-terminal residue" evidence="4">
    <location>
        <position position="264"/>
    </location>
</feature>
<dbReference type="SMART" id="SM00220">
    <property type="entry name" value="S_TKc"/>
    <property type="match status" value="1"/>
</dbReference>
<dbReference type="GO" id="GO:0004674">
    <property type="term" value="F:protein serine/threonine kinase activity"/>
    <property type="evidence" value="ECO:0007669"/>
    <property type="project" value="TreeGrafter"/>
</dbReference>
<dbReference type="InterPro" id="IPR011009">
    <property type="entry name" value="Kinase-like_dom_sf"/>
</dbReference>
<dbReference type="PANTHER" id="PTHR24346:SF30">
    <property type="entry name" value="MATERNAL EMBRYONIC LEUCINE ZIPPER KINASE"/>
    <property type="match status" value="1"/>
</dbReference>
<dbReference type="OrthoDB" id="1043025at2759"/>
<name>A0A4P9X272_9FUNG</name>
<dbReference type="SUPFAM" id="SSF56112">
    <property type="entry name" value="Protein kinase-like (PK-like)"/>
    <property type="match status" value="1"/>
</dbReference>
<dbReference type="Pfam" id="PF00069">
    <property type="entry name" value="Pkinase"/>
    <property type="match status" value="1"/>
</dbReference>
<dbReference type="GO" id="GO:0005524">
    <property type="term" value="F:ATP binding"/>
    <property type="evidence" value="ECO:0007669"/>
    <property type="project" value="UniProtKB-KW"/>
</dbReference>
<organism evidence="4 5">
    <name type="scientific">Caulochytrium protostelioides</name>
    <dbReference type="NCBI Taxonomy" id="1555241"/>
    <lineage>
        <taxon>Eukaryota</taxon>
        <taxon>Fungi</taxon>
        <taxon>Fungi incertae sedis</taxon>
        <taxon>Chytridiomycota</taxon>
        <taxon>Chytridiomycota incertae sedis</taxon>
        <taxon>Chytridiomycetes</taxon>
        <taxon>Caulochytriales</taxon>
        <taxon>Caulochytriaceae</taxon>
        <taxon>Caulochytrium</taxon>
    </lineage>
</organism>
<protein>
    <recommendedName>
        <fullName evidence="3">Protein kinase domain-containing protein</fullName>
    </recommendedName>
</protein>
<evidence type="ECO:0000313" key="5">
    <source>
        <dbReference type="Proteomes" id="UP000274922"/>
    </source>
</evidence>
<dbReference type="STRING" id="1555241.A0A4P9X272"/>
<dbReference type="InterPro" id="IPR008271">
    <property type="entry name" value="Ser/Thr_kinase_AS"/>
</dbReference>
<evidence type="ECO:0000313" key="4">
    <source>
        <dbReference type="EMBL" id="RKO99193.1"/>
    </source>
</evidence>
<keyword evidence="5" id="KW-1185">Reference proteome</keyword>
<gene>
    <name evidence="4" type="ORF">CXG81DRAFT_14855</name>
</gene>
<reference evidence="5" key="1">
    <citation type="journal article" date="2018" name="Nat. Microbiol.">
        <title>Leveraging single-cell genomics to expand the fungal tree of life.</title>
        <authorList>
            <person name="Ahrendt S.R."/>
            <person name="Quandt C.A."/>
            <person name="Ciobanu D."/>
            <person name="Clum A."/>
            <person name="Salamov A."/>
            <person name="Andreopoulos B."/>
            <person name="Cheng J.F."/>
            <person name="Woyke T."/>
            <person name="Pelin A."/>
            <person name="Henrissat B."/>
            <person name="Reynolds N.K."/>
            <person name="Benny G.L."/>
            <person name="Smith M.E."/>
            <person name="James T.Y."/>
            <person name="Grigoriev I.V."/>
        </authorList>
    </citation>
    <scope>NUCLEOTIDE SEQUENCE [LARGE SCALE GENOMIC DNA]</scope>
    <source>
        <strain evidence="5">ATCC 52028</strain>
    </source>
</reference>
<dbReference type="InterPro" id="IPR000719">
    <property type="entry name" value="Prot_kinase_dom"/>
</dbReference>
<dbReference type="PANTHER" id="PTHR24346">
    <property type="entry name" value="MAP/MICROTUBULE AFFINITY-REGULATING KINASE"/>
    <property type="match status" value="1"/>
</dbReference>
<accession>A0A4P9X272</accession>
<dbReference type="Gene3D" id="1.10.510.10">
    <property type="entry name" value="Transferase(Phosphotransferase) domain 1"/>
    <property type="match status" value="1"/>
</dbReference>
<keyword evidence="2" id="KW-0067">ATP-binding</keyword>
<feature type="domain" description="Protein kinase" evidence="3">
    <location>
        <begin position="11"/>
        <end position="264"/>
    </location>
</feature>
<keyword evidence="1" id="KW-0547">Nucleotide-binding</keyword>
<dbReference type="PROSITE" id="PS00108">
    <property type="entry name" value="PROTEIN_KINASE_ST"/>
    <property type="match status" value="1"/>
</dbReference>